<dbReference type="OrthoDB" id="8428274at2"/>
<keyword evidence="5" id="KW-1185">Reference proteome</keyword>
<keyword evidence="2" id="KW-0560">Oxidoreductase</keyword>
<evidence type="ECO:0000313" key="5">
    <source>
        <dbReference type="Proteomes" id="UP000321638"/>
    </source>
</evidence>
<dbReference type="GO" id="GO:0005506">
    <property type="term" value="F:iron ion binding"/>
    <property type="evidence" value="ECO:0007669"/>
    <property type="project" value="InterPro"/>
</dbReference>
<dbReference type="SUPFAM" id="SSF56003">
    <property type="entry name" value="Molybdenum cofactor-binding domain"/>
    <property type="match status" value="1"/>
</dbReference>
<accession>A0A5C8PRV2</accession>
<dbReference type="Pfam" id="PF20256">
    <property type="entry name" value="MoCoBD_2"/>
    <property type="match status" value="1"/>
</dbReference>
<proteinExistence type="predicted"/>
<feature type="domain" description="Aldehyde oxidase/xanthine dehydrogenase a/b hammerhead" evidence="3">
    <location>
        <begin position="54"/>
        <end position="163"/>
    </location>
</feature>
<name>A0A5C8PRV2_9HYPH</name>
<dbReference type="PANTHER" id="PTHR11908:SF132">
    <property type="entry name" value="ALDEHYDE OXIDASE 1-RELATED"/>
    <property type="match status" value="1"/>
</dbReference>
<gene>
    <name evidence="4" type="ORF">FHP25_06870</name>
</gene>
<dbReference type="Gene3D" id="3.90.1170.50">
    <property type="entry name" value="Aldehyde oxidase/xanthine dehydrogenase, a/b hammerhead"/>
    <property type="match status" value="1"/>
</dbReference>
<organism evidence="4 5">
    <name type="scientific">Vineibacter terrae</name>
    <dbReference type="NCBI Taxonomy" id="2586908"/>
    <lineage>
        <taxon>Bacteria</taxon>
        <taxon>Pseudomonadati</taxon>
        <taxon>Pseudomonadota</taxon>
        <taxon>Alphaproteobacteria</taxon>
        <taxon>Hyphomicrobiales</taxon>
        <taxon>Vineibacter</taxon>
    </lineage>
</organism>
<dbReference type="PANTHER" id="PTHR11908">
    <property type="entry name" value="XANTHINE DEHYDROGENASE"/>
    <property type="match status" value="1"/>
</dbReference>
<dbReference type="Pfam" id="PF01315">
    <property type="entry name" value="Ald_Xan_dh_C"/>
    <property type="match status" value="1"/>
</dbReference>
<evidence type="ECO:0000313" key="4">
    <source>
        <dbReference type="EMBL" id="TXL78713.1"/>
    </source>
</evidence>
<keyword evidence="1" id="KW-0500">Molybdenum</keyword>
<dbReference type="InterPro" id="IPR046867">
    <property type="entry name" value="AldOxase/xan_DH_MoCoBD2"/>
</dbReference>
<dbReference type="SMART" id="SM01008">
    <property type="entry name" value="Ald_Xan_dh_C"/>
    <property type="match status" value="1"/>
</dbReference>
<dbReference type="SUPFAM" id="SSF54665">
    <property type="entry name" value="CO dehydrogenase molybdoprotein N-domain-like"/>
    <property type="match status" value="1"/>
</dbReference>
<dbReference type="AlphaFoldDB" id="A0A5C8PRV2"/>
<dbReference type="GO" id="GO:0016491">
    <property type="term" value="F:oxidoreductase activity"/>
    <property type="evidence" value="ECO:0007669"/>
    <property type="project" value="UniProtKB-KW"/>
</dbReference>
<dbReference type="InterPro" id="IPR000674">
    <property type="entry name" value="Ald_Oxase/Xan_DH_a/b"/>
</dbReference>
<reference evidence="4 5" key="1">
    <citation type="submission" date="2019-06" db="EMBL/GenBank/DDBJ databases">
        <title>New taxonomy in bacterial strain CC-CFT640, isolated from vineyard.</title>
        <authorList>
            <person name="Lin S.-Y."/>
            <person name="Tsai C.-F."/>
            <person name="Young C.-C."/>
        </authorList>
    </citation>
    <scope>NUCLEOTIDE SEQUENCE [LARGE SCALE GENOMIC DNA]</scope>
    <source>
        <strain evidence="4 5">CC-CFT640</strain>
    </source>
</reference>
<dbReference type="Gene3D" id="3.30.365.10">
    <property type="entry name" value="Aldehyde oxidase/xanthine dehydrogenase, molybdopterin binding domain"/>
    <property type="match status" value="4"/>
</dbReference>
<evidence type="ECO:0000256" key="1">
    <source>
        <dbReference type="ARBA" id="ARBA00022505"/>
    </source>
</evidence>
<comment type="caution">
    <text evidence="4">The sequence shown here is derived from an EMBL/GenBank/DDBJ whole genome shotgun (WGS) entry which is preliminary data.</text>
</comment>
<dbReference type="InterPro" id="IPR008274">
    <property type="entry name" value="AldOxase/xan_DH_MoCoBD1"/>
</dbReference>
<dbReference type="InterPro" id="IPR036856">
    <property type="entry name" value="Ald_Oxase/Xan_DH_a/b_sf"/>
</dbReference>
<dbReference type="EMBL" id="VDUZ01000006">
    <property type="protein sequence ID" value="TXL78713.1"/>
    <property type="molecule type" value="Genomic_DNA"/>
</dbReference>
<protein>
    <submittedName>
        <fullName evidence="4">Xanthine dehydrogenase family protein molybdopterin-binding subunit</fullName>
    </submittedName>
</protein>
<sequence>MRRVSAHHRCRAFLPGTGRAMITDPSPSLDPWPQGALRVVGRRVTRASATDKVTGRTCFASDVALPGMAHAVVLRAAIPRGRVLGVDAAAAMTVPGVIHIAGPFDFPLPPGTAYSLGPSFRPRPVIDAEVRFVGEEIGAVVAETPVAARLAARLVQFDYAPQPAVLTMAAALAPDAPRLAADGNIVGGGDVLSAGDLEGGIAASDVVVEACYATEAQHHNVLEPHGCVAAWDAGTLIMWDSSQGCHAIRERLAAVFELPLKRVRVISEHVGGGFGSKITLKPYHVIAAQLARLVGRPIRLFTERRDEFIASHHRAPTERTIWLGATSAGRLTFIAQRVSGQAGPSALFARNAAGAANGLRLHGCPNVRAEIRRVLTNTQAPIPFRGPTAAEDIFCLEQAIDEMAHALAMDPLDFHRRNIADIEPFTRLPYAGNGLRACYDRGAAAFGWNWRPPQDADDSVLARGIGMGAVAYDGTLYEDSQATVAAHGDGRIEVCVGLTEIGCGADTVFAQIAAEAFEVPVDLLHTRFGDTHATPRSIDSTNHSRTTTVVGPAVRAAAQALRALLMERGARLLQTEAAHVMQRGAAVARRDDPGVAVTFGVIAAAAGGVLSATRSREAAPDGVFQAMFGAHFVEVEVDRRTGRVRVLRAVCAHDAGRVVNPLLAESQVQGGFLQGMGMALFEERVTDPRGGHLLNATMWAYRMPGVADTPASIRFVDGSVPDISNSLGVKGIGEPPLIAAGAAIANAIFNACGVRIRSYPITPDKVLAALAGRSRA</sequence>
<evidence type="ECO:0000256" key="2">
    <source>
        <dbReference type="ARBA" id="ARBA00023002"/>
    </source>
</evidence>
<dbReference type="Pfam" id="PF02738">
    <property type="entry name" value="MoCoBD_1"/>
    <property type="match status" value="1"/>
</dbReference>
<evidence type="ECO:0000259" key="3">
    <source>
        <dbReference type="SMART" id="SM01008"/>
    </source>
</evidence>
<dbReference type="InterPro" id="IPR016208">
    <property type="entry name" value="Ald_Oxase/xanthine_DH-like"/>
</dbReference>
<dbReference type="InterPro" id="IPR037165">
    <property type="entry name" value="AldOxase/xan_DH_Mopterin-bd_sf"/>
</dbReference>
<dbReference type="Proteomes" id="UP000321638">
    <property type="component" value="Unassembled WGS sequence"/>
</dbReference>